<evidence type="ECO:0000313" key="3">
    <source>
        <dbReference type="Proteomes" id="UP000648187"/>
    </source>
</evidence>
<proteinExistence type="predicted"/>
<dbReference type="EMBL" id="JACKWZ010000210">
    <property type="protein sequence ID" value="KAF9411852.1"/>
    <property type="molecule type" value="Genomic_DNA"/>
</dbReference>
<organism evidence="2 3">
    <name type="scientific">Spodoptera exigua</name>
    <name type="common">Beet armyworm</name>
    <name type="synonym">Noctua fulgens</name>
    <dbReference type="NCBI Taxonomy" id="7107"/>
    <lineage>
        <taxon>Eukaryota</taxon>
        <taxon>Metazoa</taxon>
        <taxon>Ecdysozoa</taxon>
        <taxon>Arthropoda</taxon>
        <taxon>Hexapoda</taxon>
        <taxon>Insecta</taxon>
        <taxon>Pterygota</taxon>
        <taxon>Neoptera</taxon>
        <taxon>Endopterygota</taxon>
        <taxon>Lepidoptera</taxon>
        <taxon>Glossata</taxon>
        <taxon>Ditrysia</taxon>
        <taxon>Noctuoidea</taxon>
        <taxon>Noctuidae</taxon>
        <taxon>Amphipyrinae</taxon>
        <taxon>Spodoptera</taxon>
    </lineage>
</organism>
<protein>
    <submittedName>
        <fullName evidence="2">Uncharacterized protein</fullName>
    </submittedName>
</protein>
<name>A0A835GCF2_SPOEX</name>
<dbReference type="AlphaFoldDB" id="A0A835GCF2"/>
<reference evidence="2" key="1">
    <citation type="submission" date="2020-08" db="EMBL/GenBank/DDBJ databases">
        <title>Spodoptera exigua strain:BAW_Kor-Di-RS1 Genome sequencing and assembly.</title>
        <authorList>
            <person name="Kim J."/>
            <person name="Nam H.Y."/>
            <person name="Kwon M."/>
            <person name="Choi J.H."/>
            <person name="Cho S.R."/>
            <person name="Kim G.-H."/>
        </authorList>
    </citation>
    <scope>NUCLEOTIDE SEQUENCE</scope>
    <source>
        <strain evidence="2">BAW_Kor-Di-RS1</strain>
        <tissue evidence="2">Whole-body</tissue>
    </source>
</reference>
<accession>A0A835GCF2</accession>
<sequence length="227" mass="25535">MSDRERHSSRKRRRHSRYCDRAIPQKWPSVIWKIQLFLNITQHRTTQYSALNLLVGIEAATPLIQSLVRDVVMEGSSPNREALREMGRQRASERLKQNQQSQDNHDDTFISMRGPYRVMKILPYGCYELQLLAGSYGKSTQAAAEFMITDREDEDPGATQPDEAAELGRGLPPPAVTARLPVHNGQQPSASRIQRHASASARLAAEVYREQESIAESGPGLSMPLLD</sequence>
<keyword evidence="3" id="KW-1185">Reference proteome</keyword>
<feature type="region of interest" description="Disordered" evidence="1">
    <location>
        <begin position="152"/>
        <end position="202"/>
    </location>
</feature>
<comment type="caution">
    <text evidence="2">The sequence shown here is derived from an EMBL/GenBank/DDBJ whole genome shotgun (WGS) entry which is preliminary data.</text>
</comment>
<evidence type="ECO:0000256" key="1">
    <source>
        <dbReference type="SAM" id="MobiDB-lite"/>
    </source>
</evidence>
<gene>
    <name evidence="2" type="ORF">HW555_009457</name>
</gene>
<feature type="compositionally biased region" description="Basic and acidic residues" evidence="1">
    <location>
        <begin position="81"/>
        <end position="96"/>
    </location>
</feature>
<evidence type="ECO:0000313" key="2">
    <source>
        <dbReference type="EMBL" id="KAF9411852.1"/>
    </source>
</evidence>
<dbReference type="Proteomes" id="UP000648187">
    <property type="component" value="Unassembled WGS sequence"/>
</dbReference>
<feature type="region of interest" description="Disordered" evidence="1">
    <location>
        <begin position="78"/>
        <end position="109"/>
    </location>
</feature>